<dbReference type="NCBIfam" id="TIGR00066">
    <property type="entry name" value="g_glut_trans"/>
    <property type="match status" value="1"/>
</dbReference>
<evidence type="ECO:0008006" key="7">
    <source>
        <dbReference type="Google" id="ProtNLM"/>
    </source>
</evidence>
<dbReference type="Pfam" id="PF01019">
    <property type="entry name" value="G_glu_transpept"/>
    <property type="match status" value="1"/>
</dbReference>
<gene>
    <name evidence="5" type="ORF">AGLY_001188</name>
</gene>
<dbReference type="GO" id="GO:0005886">
    <property type="term" value="C:plasma membrane"/>
    <property type="evidence" value="ECO:0007669"/>
    <property type="project" value="TreeGrafter"/>
</dbReference>
<feature type="binding site" evidence="3">
    <location>
        <position position="525"/>
    </location>
    <ligand>
        <name>L-glutamate</name>
        <dbReference type="ChEBI" id="CHEBI:29985"/>
    </ligand>
</feature>
<evidence type="ECO:0000313" key="5">
    <source>
        <dbReference type="EMBL" id="KAE9545645.1"/>
    </source>
</evidence>
<evidence type="ECO:0000313" key="6">
    <source>
        <dbReference type="Proteomes" id="UP000475862"/>
    </source>
</evidence>
<dbReference type="PANTHER" id="PTHR11686">
    <property type="entry name" value="GAMMA GLUTAMYL TRANSPEPTIDASE"/>
    <property type="match status" value="1"/>
</dbReference>
<dbReference type="EMBL" id="VYZN01000001">
    <property type="protein sequence ID" value="KAE9545645.1"/>
    <property type="molecule type" value="Genomic_DNA"/>
</dbReference>
<dbReference type="PANTHER" id="PTHR11686:SF9">
    <property type="entry name" value="RE13973P"/>
    <property type="match status" value="1"/>
</dbReference>
<dbReference type="AlphaFoldDB" id="A0A6G0U937"/>
<keyword evidence="4" id="KW-0472">Membrane</keyword>
<feature type="binding site" evidence="3">
    <location>
        <position position="160"/>
    </location>
    <ligand>
        <name>L-glutamate</name>
        <dbReference type="ChEBI" id="CHEBI:29985"/>
    </ligand>
</feature>
<dbReference type="Proteomes" id="UP000475862">
    <property type="component" value="Unassembled WGS sequence"/>
</dbReference>
<feature type="binding site" evidence="3">
    <location>
        <position position="474"/>
    </location>
    <ligand>
        <name>L-glutamate</name>
        <dbReference type="ChEBI" id="CHEBI:29985"/>
    </ligand>
</feature>
<evidence type="ECO:0000256" key="1">
    <source>
        <dbReference type="ARBA" id="ARBA00084097"/>
    </source>
</evidence>
<evidence type="ECO:0000256" key="4">
    <source>
        <dbReference type="SAM" id="Phobius"/>
    </source>
</evidence>
<keyword evidence="4" id="KW-1133">Transmembrane helix</keyword>
<feature type="binding site" evidence="3">
    <location>
        <begin position="502"/>
        <end position="503"/>
    </location>
    <ligand>
        <name>L-glutamate</name>
        <dbReference type="ChEBI" id="CHEBI:29985"/>
    </ligand>
</feature>
<reference evidence="5 6" key="1">
    <citation type="submission" date="2019-08" db="EMBL/GenBank/DDBJ databases">
        <title>The genome of the soybean aphid Biotype 1, its phylome, world population structure and adaptation to the North American continent.</title>
        <authorList>
            <person name="Giordano R."/>
            <person name="Donthu R.K."/>
            <person name="Hernandez A.G."/>
            <person name="Wright C.L."/>
            <person name="Zimin A.V."/>
        </authorList>
    </citation>
    <scope>NUCLEOTIDE SEQUENCE [LARGE SCALE GENOMIC DNA]</scope>
    <source>
        <tissue evidence="5">Whole aphids</tissue>
    </source>
</reference>
<dbReference type="InterPro" id="IPR000101">
    <property type="entry name" value="GGT_peptidase"/>
</dbReference>
<evidence type="ECO:0000256" key="2">
    <source>
        <dbReference type="PIRSR" id="PIRSR600101-1"/>
    </source>
</evidence>
<proteinExistence type="predicted"/>
<feature type="binding site" evidence="3">
    <location>
        <begin position="450"/>
        <end position="452"/>
    </location>
    <ligand>
        <name>L-glutamate</name>
        <dbReference type="ChEBI" id="CHEBI:29985"/>
    </ligand>
</feature>
<evidence type="ECO:0000256" key="3">
    <source>
        <dbReference type="PIRSR" id="PIRSR600101-2"/>
    </source>
</evidence>
<protein>
    <recommendedName>
        <fullName evidence="7">Gamma-glutamyltransferase</fullName>
    </recommendedName>
</protein>
<dbReference type="FunFam" id="3.60.20.40:FF:000001">
    <property type="entry name" value="Gamma-glutamyltranspeptidase 1"/>
    <property type="match status" value="1"/>
</dbReference>
<keyword evidence="1" id="KW-0800">Toxin</keyword>
<accession>A0A6G0U937</accession>
<dbReference type="OrthoDB" id="1081007at2759"/>
<feature type="transmembrane region" description="Helical" evidence="4">
    <location>
        <begin position="38"/>
        <end position="64"/>
    </location>
</feature>
<comment type="caution">
    <text evidence="5">The sequence shown here is derived from an EMBL/GenBank/DDBJ whole genome shotgun (WGS) entry which is preliminary data.</text>
</comment>
<dbReference type="Gene3D" id="3.60.20.40">
    <property type="match status" value="1"/>
</dbReference>
<dbReference type="SUPFAM" id="SSF56235">
    <property type="entry name" value="N-terminal nucleophile aminohydrolases (Ntn hydrolases)"/>
    <property type="match status" value="1"/>
</dbReference>
<keyword evidence="1" id="KW-1202">Platelet aggregation activating toxin</keyword>
<dbReference type="InterPro" id="IPR029055">
    <property type="entry name" value="Ntn_hydrolases_N"/>
</dbReference>
<dbReference type="GO" id="GO:0036374">
    <property type="term" value="F:glutathione hydrolase activity"/>
    <property type="evidence" value="ECO:0007669"/>
    <property type="project" value="InterPro"/>
</dbReference>
<dbReference type="InterPro" id="IPR043137">
    <property type="entry name" value="GGT_ssub_C"/>
</dbReference>
<dbReference type="FunFam" id="1.10.246.130:FF:000001">
    <property type="entry name" value="Gamma-glutamyltransferase 5 isoform 1"/>
    <property type="match status" value="1"/>
</dbReference>
<name>A0A6G0U937_APHGL</name>
<dbReference type="GO" id="GO:0006751">
    <property type="term" value="P:glutathione catabolic process"/>
    <property type="evidence" value="ECO:0007669"/>
    <property type="project" value="InterPro"/>
</dbReference>
<sequence length="625" mass="67573">MDENHDSEANISAFDVNDKTPILGSPLNKNARLLSRRCLYLILIGVLLLFVVIVAAIIIFSQYYGTKTTPRNYIPDPEFPLPPSSMPMGLYRKVGVVSNGGPCAQIGVDVISNGGNAIDASIATILCDGVLCPHQMGVGGGFIMSFYNATSKKIISINARETAPAAATTNMFVNDPNSSINGGLAAGVLGAFKGYSEIYKLYGGGVSWESLFEPTIKLCEEGIKISKHLEISLKDDVEIIKADPMLRETFFDEKTGHSKKTGEIYKLPKLAETLRIVAKEGVDAIYNGSLTSKIVDDLKSVNGIITKEDLANYNVEIEEAFSVKLKSGYTIHAGPPPGSGIILAFILRILDGILPAPNAGLDAHRLVEAFKFGYGERTHLGDHKFINVSQIYEKVKSDSYINSIQSKMSDNFTSPDPKYYGADFDMPDDHGTANLAVIDSMGNVVVCTNTINTHFGCGFMSPNTGIIFNNQMNDFSTPGLSNHYGIPSSPANFIKPGKRPMSSMCPTIFTDKNGDFVLAAGAAGGSKITLATSYASALKLWYNKTLKEVIDKPRIYHQLMPMQVQYEYGTTKDVVQKLKDIGHPVMRLKDNGGSGGSAASAIARTPSGMIEVMPDFRRKGNSSGY</sequence>
<dbReference type="PRINTS" id="PR01210">
    <property type="entry name" value="GGTRANSPTASE"/>
</dbReference>
<keyword evidence="4" id="KW-0812">Transmembrane</keyword>
<dbReference type="InterPro" id="IPR043138">
    <property type="entry name" value="GGT_lsub"/>
</dbReference>
<organism evidence="5 6">
    <name type="scientific">Aphis glycines</name>
    <name type="common">Soybean aphid</name>
    <dbReference type="NCBI Taxonomy" id="307491"/>
    <lineage>
        <taxon>Eukaryota</taxon>
        <taxon>Metazoa</taxon>
        <taxon>Ecdysozoa</taxon>
        <taxon>Arthropoda</taxon>
        <taxon>Hexapoda</taxon>
        <taxon>Insecta</taxon>
        <taxon>Pterygota</taxon>
        <taxon>Neoptera</taxon>
        <taxon>Paraneoptera</taxon>
        <taxon>Hemiptera</taxon>
        <taxon>Sternorrhyncha</taxon>
        <taxon>Aphidomorpha</taxon>
        <taxon>Aphidoidea</taxon>
        <taxon>Aphididae</taxon>
        <taxon>Aphidini</taxon>
        <taxon>Aphis</taxon>
        <taxon>Aphis</taxon>
    </lineage>
</organism>
<keyword evidence="6" id="KW-1185">Reference proteome</keyword>
<keyword evidence="1" id="KW-1199">Hemostasis impairing toxin</keyword>
<feature type="active site" description="Nucleophile" evidence="2">
    <location>
        <position position="432"/>
    </location>
</feature>
<dbReference type="Gene3D" id="1.10.246.130">
    <property type="match status" value="1"/>
</dbReference>